<name>A0A2G7G467_9EURO</name>
<reference evidence="2 3" key="1">
    <citation type="submission" date="2017-05" db="EMBL/GenBank/DDBJ databases">
        <title>Genome sequence for an aflatoxigenic pathogen of Argentinian peanut, Aspergillus arachidicola.</title>
        <authorList>
            <person name="Moore G."/>
            <person name="Beltz S.B."/>
            <person name="Mack B.M."/>
        </authorList>
    </citation>
    <scope>NUCLEOTIDE SEQUENCE [LARGE SCALE GENOMIC DNA]</scope>
    <source>
        <strain evidence="2 3">CBS 117610</strain>
    </source>
</reference>
<dbReference type="AlphaFoldDB" id="A0A2G7G467"/>
<proteinExistence type="predicted"/>
<gene>
    <name evidence="2" type="ORF">AARAC_007242</name>
</gene>
<dbReference type="EMBL" id="NEXV01000143">
    <property type="protein sequence ID" value="PIG87628.1"/>
    <property type="molecule type" value="Genomic_DNA"/>
</dbReference>
<feature type="compositionally biased region" description="Basic and acidic residues" evidence="1">
    <location>
        <begin position="75"/>
        <end position="94"/>
    </location>
</feature>
<sequence>MSLAKACLLDVDQVSPSSVIHQLSYCYLRGHTLTIRVAMLPIIISTGTAKPDPDTRKLIRSHVMLGKNRGKYRRSGRDDQAELDHDETCTEKPRTLRKQSGPLAKRPPSTVPQIVGSEVSLLRFADTVEPALAVDIVRFSAMSKRTLFTLERYLSFQKKSDQWHDLLIADPIYLNGMAFITQDFFDGLSGSHVKTNKPASSHFLKTIQLLRERLSLPDEQAKTSDATIMVVLFLTTHAHIKEDLDAAKHHLKGLHKLVDMRGGMANFTYDVNLKTEIYRSDLSIALQGCTKPLFFDDTLWLSILSAPALSQHGNVQFLENIDDDLARSWSIMKRFCVLVNIAIGKQQRLSMEFFMETMTSVMYRLLQLEFETGSIGEAIRLGLLAFASHVFLQWQDIRRPYIQFSASYKESLVSLKSLDGVSSHIVLWLLIVGRISVFGTSDDEWLKPWLRANSQLCTVHSWSAMRNVMESFLWIGALHDKPGKDLFESAMLQPSPEVYLPSI</sequence>
<dbReference type="STRING" id="656916.A0A2G7G467"/>
<organism evidence="2 3">
    <name type="scientific">Aspergillus arachidicola</name>
    <dbReference type="NCBI Taxonomy" id="656916"/>
    <lineage>
        <taxon>Eukaryota</taxon>
        <taxon>Fungi</taxon>
        <taxon>Dikarya</taxon>
        <taxon>Ascomycota</taxon>
        <taxon>Pezizomycotina</taxon>
        <taxon>Eurotiomycetes</taxon>
        <taxon>Eurotiomycetidae</taxon>
        <taxon>Eurotiales</taxon>
        <taxon>Aspergillaceae</taxon>
        <taxon>Aspergillus</taxon>
        <taxon>Aspergillus subgen. Circumdati</taxon>
    </lineage>
</organism>
<evidence type="ECO:0000313" key="3">
    <source>
        <dbReference type="Proteomes" id="UP000231358"/>
    </source>
</evidence>
<dbReference type="PANTHER" id="PTHR37540:SF9">
    <property type="entry name" value="ZN(2)-C6 FUNGAL-TYPE DOMAIN-CONTAINING PROTEIN"/>
    <property type="match status" value="1"/>
</dbReference>
<protein>
    <submittedName>
        <fullName evidence="2">Uncharacterized protein</fullName>
    </submittedName>
</protein>
<dbReference type="PANTHER" id="PTHR37540">
    <property type="entry name" value="TRANSCRIPTION FACTOR (ACR-2), PUTATIVE-RELATED-RELATED"/>
    <property type="match status" value="1"/>
</dbReference>
<feature type="region of interest" description="Disordered" evidence="1">
    <location>
        <begin position="69"/>
        <end position="110"/>
    </location>
</feature>
<comment type="caution">
    <text evidence="2">The sequence shown here is derived from an EMBL/GenBank/DDBJ whole genome shotgun (WGS) entry which is preliminary data.</text>
</comment>
<keyword evidence="3" id="KW-1185">Reference proteome</keyword>
<accession>A0A2G7G467</accession>
<evidence type="ECO:0000256" key="1">
    <source>
        <dbReference type="SAM" id="MobiDB-lite"/>
    </source>
</evidence>
<evidence type="ECO:0000313" key="2">
    <source>
        <dbReference type="EMBL" id="PIG87628.1"/>
    </source>
</evidence>
<dbReference type="Proteomes" id="UP000231358">
    <property type="component" value="Unassembled WGS sequence"/>
</dbReference>